<proteinExistence type="predicted"/>
<evidence type="ECO:0000313" key="2">
    <source>
        <dbReference type="Proteomes" id="UP000242367"/>
    </source>
</evidence>
<protein>
    <submittedName>
        <fullName evidence="1">Uncharacterized protein</fullName>
    </submittedName>
</protein>
<dbReference type="AlphaFoldDB" id="A0A2P4UIB8"/>
<reference evidence="1 2" key="1">
    <citation type="journal article" date="2017" name="Chemistry">
        <title>Isolation, Biosynthesis and Chemical Modifications of Rubterolones A-F: Rare Tropolone Alkaloids from Actinomadura sp. 5-2.</title>
        <authorList>
            <person name="Guo H."/>
            <person name="Benndorf R."/>
            <person name="Leichnitz D."/>
            <person name="Klassen J.L."/>
            <person name="Vollmers J."/>
            <person name="Gorls H."/>
            <person name="Steinacker M."/>
            <person name="Weigel C."/>
            <person name="Dahse H.M."/>
            <person name="Kaster A.K."/>
            <person name="de Beer Z.W."/>
            <person name="Poulsen M."/>
            <person name="Beemelmanns C."/>
        </authorList>
    </citation>
    <scope>NUCLEOTIDE SEQUENCE [LARGE SCALE GENOMIC DNA]</scope>
    <source>
        <strain evidence="1 2">5-2</strain>
    </source>
</reference>
<keyword evidence="2" id="KW-1185">Reference proteome</keyword>
<sequence length="52" mass="6136">MTMTMPAPERLRRAALVRRTRRDAQIRAARVRRVLLAPVRSGELPEQRVRDR</sequence>
<dbReference type="Proteomes" id="UP000242367">
    <property type="component" value="Unassembled WGS sequence"/>
</dbReference>
<dbReference type="RefSeq" id="WP_168212137.1">
    <property type="nucleotide sequence ID" value="NZ_MTBP01000002.1"/>
</dbReference>
<name>A0A2P4UIB8_9ACTN</name>
<dbReference type="EMBL" id="MTBP01000002">
    <property type="protein sequence ID" value="POM24793.1"/>
    <property type="molecule type" value="Genomic_DNA"/>
</dbReference>
<organism evidence="1 2">
    <name type="scientific">Actinomadura rubteroloni</name>
    <dbReference type="NCBI Taxonomy" id="1926885"/>
    <lineage>
        <taxon>Bacteria</taxon>
        <taxon>Bacillati</taxon>
        <taxon>Actinomycetota</taxon>
        <taxon>Actinomycetes</taxon>
        <taxon>Streptosporangiales</taxon>
        <taxon>Thermomonosporaceae</taxon>
        <taxon>Actinomadura</taxon>
    </lineage>
</organism>
<accession>A0A2P4UIB8</accession>
<evidence type="ECO:0000313" key="1">
    <source>
        <dbReference type="EMBL" id="POM24793.1"/>
    </source>
</evidence>
<gene>
    <name evidence="1" type="ORF">BTM25_34310</name>
</gene>
<comment type="caution">
    <text evidence="1">The sequence shown here is derived from an EMBL/GenBank/DDBJ whole genome shotgun (WGS) entry which is preliminary data.</text>
</comment>